<keyword evidence="10" id="KW-0131">Cell cycle</keyword>
<dbReference type="InterPro" id="IPR002110">
    <property type="entry name" value="Ankyrin_rpt"/>
</dbReference>
<dbReference type="PANTHER" id="PTHR46358:SF1">
    <property type="entry name" value="TONSOKU-LIKE PROTEIN"/>
    <property type="match status" value="1"/>
</dbReference>
<keyword evidence="8" id="KW-0159">Chromosome partition</keyword>
<dbReference type="SUPFAM" id="SSF48452">
    <property type="entry name" value="TPR-like"/>
    <property type="match status" value="3"/>
</dbReference>
<evidence type="ECO:0000313" key="17">
    <source>
        <dbReference type="Proteomes" id="UP000507470"/>
    </source>
</evidence>
<evidence type="ECO:0000256" key="9">
    <source>
        <dbReference type="ARBA" id="ARBA00023242"/>
    </source>
</evidence>
<feature type="compositionally biased region" description="Polar residues" evidence="15">
    <location>
        <begin position="684"/>
        <end position="704"/>
    </location>
</feature>
<evidence type="ECO:0000256" key="3">
    <source>
        <dbReference type="ARBA" id="ARBA00017198"/>
    </source>
</evidence>
<dbReference type="GO" id="GO:0043596">
    <property type="term" value="C:nuclear replication fork"/>
    <property type="evidence" value="ECO:0007669"/>
    <property type="project" value="TreeGrafter"/>
</dbReference>
<dbReference type="InterPro" id="IPR052311">
    <property type="entry name" value="MMS22L-TONSL_complex_comp"/>
</dbReference>
<keyword evidence="7" id="KW-0498">Mitosis</keyword>
<dbReference type="Pfam" id="PF00023">
    <property type="entry name" value="Ank"/>
    <property type="match status" value="1"/>
</dbReference>
<keyword evidence="6" id="KW-0677">Repeat</keyword>
<evidence type="ECO:0000256" key="4">
    <source>
        <dbReference type="ARBA" id="ARBA00022614"/>
    </source>
</evidence>
<keyword evidence="5" id="KW-0132">Cell division</keyword>
<dbReference type="SMART" id="SM00248">
    <property type="entry name" value="ANK"/>
    <property type="match status" value="3"/>
</dbReference>
<dbReference type="GO" id="GO:0000724">
    <property type="term" value="P:double-strand break repair via homologous recombination"/>
    <property type="evidence" value="ECO:0007669"/>
    <property type="project" value="TreeGrafter"/>
</dbReference>
<comment type="subcellular location">
    <subcellularLocation>
        <location evidence="1">Nucleus</location>
        <location evidence="1">Nucleoplasm</location>
    </subcellularLocation>
</comment>
<keyword evidence="17" id="KW-1185">Reference proteome</keyword>
<evidence type="ECO:0000256" key="6">
    <source>
        <dbReference type="ARBA" id="ARBA00022737"/>
    </source>
</evidence>
<dbReference type="PROSITE" id="PS50005">
    <property type="entry name" value="TPR"/>
    <property type="match status" value="2"/>
</dbReference>
<dbReference type="GO" id="GO:0007059">
    <property type="term" value="P:chromosome segregation"/>
    <property type="evidence" value="ECO:0007669"/>
    <property type="project" value="UniProtKB-KW"/>
</dbReference>
<evidence type="ECO:0000256" key="13">
    <source>
        <dbReference type="PROSITE-ProRule" id="PRU00339"/>
    </source>
</evidence>
<evidence type="ECO:0000256" key="15">
    <source>
        <dbReference type="SAM" id="MobiDB-lite"/>
    </source>
</evidence>
<dbReference type="InterPro" id="IPR019440">
    <property type="entry name" value="MAU2"/>
</dbReference>
<dbReference type="Pfam" id="PF13181">
    <property type="entry name" value="TPR_8"/>
    <property type="match status" value="1"/>
</dbReference>
<name>A0A6J8CP06_MYTCO</name>
<evidence type="ECO:0000256" key="1">
    <source>
        <dbReference type="ARBA" id="ARBA00004642"/>
    </source>
</evidence>
<dbReference type="SMART" id="SM00028">
    <property type="entry name" value="TPR"/>
    <property type="match status" value="7"/>
</dbReference>
<keyword evidence="12" id="KW-0040">ANK repeat</keyword>
<evidence type="ECO:0000313" key="16">
    <source>
        <dbReference type="EMBL" id="CAC5396682.1"/>
    </source>
</evidence>
<feature type="region of interest" description="Disordered" evidence="15">
    <location>
        <begin position="679"/>
        <end position="773"/>
    </location>
</feature>
<feature type="repeat" description="TPR" evidence="13">
    <location>
        <begin position="328"/>
        <end position="361"/>
    </location>
</feature>
<feature type="repeat" description="ANK" evidence="12">
    <location>
        <begin position="609"/>
        <end position="641"/>
    </location>
</feature>
<feature type="repeat" description="ANK" evidence="12">
    <location>
        <begin position="573"/>
        <end position="605"/>
    </location>
</feature>
<dbReference type="GO" id="GO:0031297">
    <property type="term" value="P:replication fork processing"/>
    <property type="evidence" value="ECO:0007669"/>
    <property type="project" value="TreeGrafter"/>
</dbReference>
<dbReference type="GO" id="GO:0007064">
    <property type="term" value="P:mitotic sister chromatid cohesion"/>
    <property type="evidence" value="ECO:0007669"/>
    <property type="project" value="InterPro"/>
</dbReference>
<dbReference type="Pfam" id="PF10345">
    <property type="entry name" value="Cohesin_load"/>
    <property type="match status" value="1"/>
</dbReference>
<dbReference type="OrthoDB" id="6145660at2759"/>
<dbReference type="Gene3D" id="1.25.40.10">
    <property type="entry name" value="Tetratricopeptide repeat domain"/>
    <property type="match status" value="2"/>
</dbReference>
<accession>A0A6J8CP06</accession>
<evidence type="ECO:0000256" key="12">
    <source>
        <dbReference type="PROSITE-ProRule" id="PRU00023"/>
    </source>
</evidence>
<dbReference type="AlphaFoldDB" id="A0A6J8CP06"/>
<dbReference type="SUPFAM" id="SSF48403">
    <property type="entry name" value="Ankyrin repeat"/>
    <property type="match status" value="1"/>
</dbReference>
<reference evidence="16 17" key="1">
    <citation type="submission" date="2020-06" db="EMBL/GenBank/DDBJ databases">
        <authorList>
            <person name="Li R."/>
            <person name="Bekaert M."/>
        </authorList>
    </citation>
    <scope>NUCLEOTIDE SEQUENCE [LARGE SCALE GENOMIC DNA]</scope>
    <source>
        <strain evidence="17">wild</strain>
    </source>
</reference>
<dbReference type="Pfam" id="PF12796">
    <property type="entry name" value="Ank_2"/>
    <property type="match status" value="1"/>
</dbReference>
<sequence length="1152" mass="130506">MRSGTAENLTHNMDLFDEKELEKLKRERKKAEKKDNLKEVAQICNCIGELLVKYGRCDEAKAEHEKELAISEVLEDTIGSAVACRKIGECYCGMDQYDKALQFQQRHLELSRSCGNLLEEQRALATIGRTYLFQCDSARGKQNIVKASKQAEEAFCKSLTACENLKQEVKNVEYMEMKARLYLNLGLVFDGRGDTRQCAEYMKKAITISDQHHLYSDLYRCQYSLATMYQRNNNFSQALRFLESALKSALKLKDKYLESDVYVQKALVCIQVGDIPTSKHSLKKAHKLGSPTPEETERIVKYFKAVGKIEEATTSLEGLPPDSNALKIKIYEQLGDGAAEIGNFKQALEFYHKMLNCSIEEQSSQKDLIPIYISLAQTYTDNKQYGKAIEYYNKEKECRGEDYGQICRTWLNIAECQELDGKSYDDITMCYMKAFECARKANHYKLQVHVLKSLVEVQKYYRQKTHLKQTERKLENIKTKYDVGSDEELSEEERDSQRSDDVDNLSISELSESEESEEEGSRVKTGSRRMTKARATRNEKGETPLHRACIEGNLKKVQKLIEQGHPVNPRDHCGWIPLHEAANHDVYDIVLYLLDHGAVINDRGGQYCGGVTPLIDSGNCGNMDIMDLLIERGANVLAKDDEGNTALDCLRAWRDRCDNLDDELLKKFQHTETLLASKKRGKSSVDSLQRSQANRSLNSSQRSQMVVEECDLPHLPLQERAKKRKSKTGHSSDLRRSISSSDSDSESQLPHRQRETTPVLSDSEEFFPNPMMEDEIRTTSQSATESYKSAMENLRGHVNRKTVSSQIVPTSKQQQTSALIDAEIFIDDWLIDDMQQPTKRQKLDINGVFSSNTSRKKSEEVLSGKASSLSIKKNRSIIFDDDSDDINIDTSVDIHGNNRIGDDNILIDENDISIISQSTQLPSIRPLQKTKPRQLSLTNFAVRVSENRTVAQDTAGIENATSFLATTGPTSTQTALDSTPSSHRDTVGPLMRVKVRVKDKLLLIPVPNSEKEKTISWLCQEAGQRYYSMCGLRPLLTLSTKDGAFLANTDEISQVLSSNEEVEGVVDSWDLPPLVDRYQQACTALNTGKIHIILYIALQILLTKSQQFRLYKCDHLSRHTKGLTRIEIWSPEFVMETSNPILTGVWLNVVNV</sequence>
<keyword evidence="14" id="KW-0175">Coiled coil</keyword>
<evidence type="ECO:0000256" key="8">
    <source>
        <dbReference type="ARBA" id="ARBA00022829"/>
    </source>
</evidence>
<evidence type="ECO:0000256" key="10">
    <source>
        <dbReference type="ARBA" id="ARBA00023306"/>
    </source>
</evidence>
<feature type="repeat" description="ANK" evidence="12">
    <location>
        <begin position="540"/>
        <end position="572"/>
    </location>
</feature>
<keyword evidence="13" id="KW-0802">TPR repeat</keyword>
<dbReference type="Gene3D" id="1.25.40.20">
    <property type="entry name" value="Ankyrin repeat-containing domain"/>
    <property type="match status" value="1"/>
</dbReference>
<evidence type="ECO:0000256" key="11">
    <source>
        <dbReference type="ARBA" id="ARBA00030523"/>
    </source>
</evidence>
<evidence type="ECO:0000256" key="7">
    <source>
        <dbReference type="ARBA" id="ARBA00022776"/>
    </source>
</evidence>
<feature type="region of interest" description="Disordered" evidence="15">
    <location>
        <begin position="483"/>
        <end position="543"/>
    </location>
</feature>
<evidence type="ECO:0000256" key="5">
    <source>
        <dbReference type="ARBA" id="ARBA00022618"/>
    </source>
</evidence>
<evidence type="ECO:0000256" key="14">
    <source>
        <dbReference type="SAM" id="Coils"/>
    </source>
</evidence>
<dbReference type="InterPro" id="IPR036770">
    <property type="entry name" value="Ankyrin_rpt-contain_sf"/>
</dbReference>
<feature type="repeat" description="TPR" evidence="13">
    <location>
        <begin position="179"/>
        <end position="212"/>
    </location>
</feature>
<dbReference type="InterPro" id="IPR019734">
    <property type="entry name" value="TPR_rpt"/>
</dbReference>
<dbReference type="PANTHER" id="PTHR46358">
    <property type="entry name" value="TONSOKU-LIKE PROTEIN"/>
    <property type="match status" value="1"/>
</dbReference>
<proteinExistence type="inferred from homology"/>
<feature type="compositionally biased region" description="Basic residues" evidence="15">
    <location>
        <begin position="525"/>
        <end position="535"/>
    </location>
</feature>
<organism evidence="16 17">
    <name type="scientific">Mytilus coruscus</name>
    <name type="common">Sea mussel</name>
    <dbReference type="NCBI Taxonomy" id="42192"/>
    <lineage>
        <taxon>Eukaryota</taxon>
        <taxon>Metazoa</taxon>
        <taxon>Spiralia</taxon>
        <taxon>Lophotrochozoa</taxon>
        <taxon>Mollusca</taxon>
        <taxon>Bivalvia</taxon>
        <taxon>Autobranchia</taxon>
        <taxon>Pteriomorphia</taxon>
        <taxon>Mytilida</taxon>
        <taxon>Mytiloidea</taxon>
        <taxon>Mytilidae</taxon>
        <taxon>Mytilinae</taxon>
        <taxon>Mytilus</taxon>
    </lineage>
</organism>
<gene>
    <name evidence="16" type="ORF">MCOR_31206</name>
</gene>
<dbReference type="InterPro" id="IPR011990">
    <property type="entry name" value="TPR-like_helical_dom_sf"/>
</dbReference>
<feature type="compositionally biased region" description="Acidic residues" evidence="15">
    <location>
        <begin position="484"/>
        <end position="494"/>
    </location>
</feature>
<dbReference type="GO" id="GO:0051301">
    <property type="term" value="P:cell division"/>
    <property type="evidence" value="ECO:0007669"/>
    <property type="project" value="UniProtKB-KW"/>
</dbReference>
<keyword evidence="9" id="KW-0539">Nucleus</keyword>
<comment type="similarity">
    <text evidence="2">Belongs to the SCC4/mau-2 family.</text>
</comment>
<dbReference type="EMBL" id="CACVKT020005631">
    <property type="protein sequence ID" value="CAC5396682.1"/>
    <property type="molecule type" value="Genomic_DNA"/>
</dbReference>
<protein>
    <recommendedName>
        <fullName evidence="3">MAU2 chromatid cohesion factor homolog</fullName>
    </recommendedName>
    <alternativeName>
        <fullName evidence="11">Cohesin loading complex subunit SCC4 homolog</fullName>
    </alternativeName>
</protein>
<dbReference type="GO" id="GO:0005654">
    <property type="term" value="C:nucleoplasm"/>
    <property type="evidence" value="ECO:0007669"/>
    <property type="project" value="UniProtKB-SubCell"/>
</dbReference>
<dbReference type="PROSITE" id="PS50297">
    <property type="entry name" value="ANK_REP_REGION"/>
    <property type="match status" value="3"/>
</dbReference>
<keyword evidence="4" id="KW-0433">Leucine-rich repeat</keyword>
<evidence type="ECO:0000256" key="2">
    <source>
        <dbReference type="ARBA" id="ARBA00008585"/>
    </source>
</evidence>
<feature type="coiled-coil region" evidence="14">
    <location>
        <begin position="14"/>
        <end position="41"/>
    </location>
</feature>
<dbReference type="Proteomes" id="UP000507470">
    <property type="component" value="Unassembled WGS sequence"/>
</dbReference>
<dbReference type="PROSITE" id="PS50088">
    <property type="entry name" value="ANK_REPEAT"/>
    <property type="match status" value="3"/>
</dbReference>